<evidence type="ECO:0000256" key="1">
    <source>
        <dbReference type="PROSITE-ProRule" id="PRU00497"/>
    </source>
</evidence>
<dbReference type="PANTHER" id="PTHR10380">
    <property type="entry name" value="CUTICLE PROTEIN"/>
    <property type="match status" value="1"/>
</dbReference>
<keyword evidence="1" id="KW-0193">Cuticle</keyword>
<dbReference type="PROSITE" id="PS51155">
    <property type="entry name" value="CHIT_BIND_RR_2"/>
    <property type="match status" value="1"/>
</dbReference>
<organism evidence="3 4">
    <name type="scientific">Aedes albopictus</name>
    <name type="common">Asian tiger mosquito</name>
    <name type="synonym">Stegomyia albopicta</name>
    <dbReference type="NCBI Taxonomy" id="7160"/>
    <lineage>
        <taxon>Eukaryota</taxon>
        <taxon>Metazoa</taxon>
        <taxon>Ecdysozoa</taxon>
        <taxon>Arthropoda</taxon>
        <taxon>Hexapoda</taxon>
        <taxon>Insecta</taxon>
        <taxon>Pterygota</taxon>
        <taxon>Neoptera</taxon>
        <taxon>Endopterygota</taxon>
        <taxon>Diptera</taxon>
        <taxon>Nematocera</taxon>
        <taxon>Culicoidea</taxon>
        <taxon>Culicidae</taxon>
        <taxon>Culicinae</taxon>
        <taxon>Aedini</taxon>
        <taxon>Aedes</taxon>
        <taxon>Stegomyia</taxon>
    </lineage>
</organism>
<evidence type="ECO:0000313" key="3">
    <source>
        <dbReference type="EnsemblMetazoa" id="AALFPA23_018565.P27231"/>
    </source>
</evidence>
<dbReference type="Pfam" id="PF00379">
    <property type="entry name" value="Chitin_bind_4"/>
    <property type="match status" value="1"/>
</dbReference>
<sequence length="193" mass="21469">MQSFTSLTFLVTLLIGLSYCDVSHVLQPVIVEDEVTTLPPPPKPYAFGYVAGRYPGHVDRSHSEASDGSGVVQGSFSYVDPRNQVRTVEYIADAHGFYPRLSHELKSPEQTEAVQRAANKHFALYAKIAEEHANPHHRAVEPSLPRDTVAVSKAKDRHFTLYEKIAHEHAQIAAQREAERIAFEATSEVNGLH</sequence>
<dbReference type="RefSeq" id="XP_029718377.1">
    <property type="nucleotide sequence ID" value="XM_029862517.2"/>
</dbReference>
<dbReference type="GeneID" id="115261159"/>
<accession>A0ABM1ZHI6</accession>
<dbReference type="EnsemblMetazoa" id="AALFPA23_018565.R27231">
    <property type="protein sequence ID" value="AALFPA23_018565.P27231"/>
    <property type="gene ID" value="AALFPA23_018565"/>
</dbReference>
<evidence type="ECO:0000313" key="4">
    <source>
        <dbReference type="Proteomes" id="UP000069940"/>
    </source>
</evidence>
<feature type="chain" id="PRO_5046373966" evidence="2">
    <location>
        <begin position="21"/>
        <end position="193"/>
    </location>
</feature>
<dbReference type="InterPro" id="IPR000618">
    <property type="entry name" value="Insect_cuticle"/>
</dbReference>
<dbReference type="InterPro" id="IPR050468">
    <property type="entry name" value="Cuticle_Struct_Prot"/>
</dbReference>
<evidence type="ECO:0000256" key="2">
    <source>
        <dbReference type="SAM" id="SignalP"/>
    </source>
</evidence>
<keyword evidence="2" id="KW-0732">Signal</keyword>
<name>A0ABM1ZHI6_AEDAL</name>
<reference evidence="3" key="2">
    <citation type="submission" date="2025-05" db="UniProtKB">
        <authorList>
            <consortium name="EnsemblMetazoa"/>
        </authorList>
    </citation>
    <scope>IDENTIFICATION</scope>
    <source>
        <strain evidence="3">Foshan</strain>
    </source>
</reference>
<protein>
    <submittedName>
        <fullName evidence="3">Uncharacterized protein</fullName>
    </submittedName>
</protein>
<keyword evidence="4" id="KW-1185">Reference proteome</keyword>
<proteinExistence type="predicted"/>
<feature type="signal peptide" evidence="2">
    <location>
        <begin position="1"/>
        <end position="20"/>
    </location>
</feature>
<reference evidence="4" key="1">
    <citation type="journal article" date="2015" name="Proc. Natl. Acad. Sci. U.S.A.">
        <title>Genome sequence of the Asian Tiger mosquito, Aedes albopictus, reveals insights into its biology, genetics, and evolution.</title>
        <authorList>
            <person name="Chen X.G."/>
            <person name="Jiang X."/>
            <person name="Gu J."/>
            <person name="Xu M."/>
            <person name="Wu Y."/>
            <person name="Deng Y."/>
            <person name="Zhang C."/>
            <person name="Bonizzoni M."/>
            <person name="Dermauw W."/>
            <person name="Vontas J."/>
            <person name="Armbruster P."/>
            <person name="Huang X."/>
            <person name="Yang Y."/>
            <person name="Zhang H."/>
            <person name="He W."/>
            <person name="Peng H."/>
            <person name="Liu Y."/>
            <person name="Wu K."/>
            <person name="Chen J."/>
            <person name="Lirakis M."/>
            <person name="Topalis P."/>
            <person name="Van Leeuwen T."/>
            <person name="Hall A.B."/>
            <person name="Jiang X."/>
            <person name="Thorpe C."/>
            <person name="Mueller R.L."/>
            <person name="Sun C."/>
            <person name="Waterhouse R.M."/>
            <person name="Yan G."/>
            <person name="Tu Z.J."/>
            <person name="Fang X."/>
            <person name="James A.A."/>
        </authorList>
    </citation>
    <scope>NUCLEOTIDE SEQUENCE [LARGE SCALE GENOMIC DNA]</scope>
    <source>
        <strain evidence="4">Foshan</strain>
    </source>
</reference>
<dbReference type="Proteomes" id="UP000069940">
    <property type="component" value="Unassembled WGS sequence"/>
</dbReference>